<dbReference type="Proteomes" id="UP001155604">
    <property type="component" value="Unassembled WGS sequence"/>
</dbReference>
<accession>A0A9X2WWC7</accession>
<proteinExistence type="predicted"/>
<organism evidence="1 2">
    <name type="scientific">Shewanella septentrionalis</name>
    <dbReference type="NCBI Taxonomy" id="2952223"/>
    <lineage>
        <taxon>Bacteria</taxon>
        <taxon>Pseudomonadati</taxon>
        <taxon>Pseudomonadota</taxon>
        <taxon>Gammaproteobacteria</taxon>
        <taxon>Alteromonadales</taxon>
        <taxon>Shewanellaceae</taxon>
        <taxon>Shewanella</taxon>
    </lineage>
</organism>
<protein>
    <submittedName>
        <fullName evidence="1">Uncharacterized protein</fullName>
    </submittedName>
</protein>
<keyword evidence="2" id="KW-1185">Reference proteome</keyword>
<dbReference type="AlphaFoldDB" id="A0A9X2WWC7"/>
<sequence length="77" mass="8403">MAIYFAVVNSLCLAQSLGYFPAASVPTTASKLARENIQMQTILIWVVVRVNTFNLRISGLSTVNNVCDGKIIGWQKG</sequence>
<dbReference type="RefSeq" id="WP_261273241.1">
    <property type="nucleotide sequence ID" value="NZ_JAMTCC010000027.1"/>
</dbReference>
<gene>
    <name evidence="1" type="ORF">NE536_15470</name>
</gene>
<evidence type="ECO:0000313" key="2">
    <source>
        <dbReference type="Proteomes" id="UP001155604"/>
    </source>
</evidence>
<dbReference type="EMBL" id="JAMTCC010000027">
    <property type="protein sequence ID" value="MCT7946762.1"/>
    <property type="molecule type" value="Genomic_DNA"/>
</dbReference>
<name>A0A9X2WWC7_9GAMM</name>
<evidence type="ECO:0000313" key="1">
    <source>
        <dbReference type="EMBL" id="MCT7946762.1"/>
    </source>
</evidence>
<reference evidence="1" key="1">
    <citation type="journal article" date="2023" name="Int. J. Syst. Evol. Microbiol.">
        <title>&lt;i&gt;Shewanella septentrionalis&lt;/i&gt; sp. nov. and &lt;i&gt;Shewanella holmiensis&lt;/i&gt; sp. nov., isolated from Baltic Sea water and sediments.</title>
        <authorList>
            <person name="Martin-Rodriguez A.J."/>
            <person name="Thorell K."/>
            <person name="Joffre E."/>
            <person name="Jensie-Markopoulos S."/>
            <person name="Moore E.R.B."/>
            <person name="Sjoling A."/>
        </authorList>
    </citation>
    <scope>NUCLEOTIDE SEQUENCE</scope>
    <source>
        <strain evidence="1">SP1W3</strain>
    </source>
</reference>
<comment type="caution">
    <text evidence="1">The sequence shown here is derived from an EMBL/GenBank/DDBJ whole genome shotgun (WGS) entry which is preliminary data.</text>
</comment>